<organism evidence="1 2">
    <name type="scientific">Candidatus Avoscillospira stercorigallinarum</name>
    <dbReference type="NCBI Taxonomy" id="2840708"/>
    <lineage>
        <taxon>Bacteria</taxon>
        <taxon>Bacillati</taxon>
        <taxon>Bacillota</taxon>
        <taxon>Clostridia</taxon>
        <taxon>Eubacteriales</taxon>
        <taxon>Oscillospiraceae</taxon>
        <taxon>Oscillospiraceae incertae sedis</taxon>
        <taxon>Candidatus Avoscillospira</taxon>
    </lineage>
</organism>
<evidence type="ECO:0000313" key="2">
    <source>
        <dbReference type="Proteomes" id="UP000886874"/>
    </source>
</evidence>
<evidence type="ECO:0000313" key="1">
    <source>
        <dbReference type="EMBL" id="HIQ69349.1"/>
    </source>
</evidence>
<dbReference type="EMBL" id="DVFN01000051">
    <property type="protein sequence ID" value="HIQ69349.1"/>
    <property type="molecule type" value="Genomic_DNA"/>
</dbReference>
<proteinExistence type="predicted"/>
<protein>
    <submittedName>
        <fullName evidence="1">Uncharacterized protein</fullName>
    </submittedName>
</protein>
<accession>A0A9D1CPE7</accession>
<reference evidence="1" key="2">
    <citation type="journal article" date="2021" name="PeerJ">
        <title>Extensive microbial diversity within the chicken gut microbiome revealed by metagenomics and culture.</title>
        <authorList>
            <person name="Gilroy R."/>
            <person name="Ravi A."/>
            <person name="Getino M."/>
            <person name="Pursley I."/>
            <person name="Horton D.L."/>
            <person name="Alikhan N.F."/>
            <person name="Baker D."/>
            <person name="Gharbi K."/>
            <person name="Hall N."/>
            <person name="Watson M."/>
            <person name="Adriaenssens E.M."/>
            <person name="Foster-Nyarko E."/>
            <person name="Jarju S."/>
            <person name="Secka A."/>
            <person name="Antonio M."/>
            <person name="Oren A."/>
            <person name="Chaudhuri R.R."/>
            <person name="La Ragione R."/>
            <person name="Hildebrand F."/>
            <person name="Pallen M.J."/>
        </authorList>
    </citation>
    <scope>NUCLEOTIDE SEQUENCE</scope>
    <source>
        <strain evidence="1">ChiSjej2B20-13462</strain>
    </source>
</reference>
<comment type="caution">
    <text evidence="1">The sequence shown here is derived from an EMBL/GenBank/DDBJ whole genome shotgun (WGS) entry which is preliminary data.</text>
</comment>
<dbReference type="Proteomes" id="UP000886874">
    <property type="component" value="Unassembled WGS sequence"/>
</dbReference>
<name>A0A9D1CPE7_9FIRM</name>
<reference evidence="1" key="1">
    <citation type="submission" date="2020-10" db="EMBL/GenBank/DDBJ databases">
        <authorList>
            <person name="Gilroy R."/>
        </authorList>
    </citation>
    <scope>NUCLEOTIDE SEQUENCE</scope>
    <source>
        <strain evidence="1">ChiSjej2B20-13462</strain>
    </source>
</reference>
<dbReference type="AlphaFoldDB" id="A0A9D1CPE7"/>
<sequence>MKPLFSPEELAEMAAADAEIEKTFRLTNEDIKRSREADKAAMFDRLPPEKKKIAAKQRAYREANREEIAAKQRARYHSKKQEVICHEDAIDA</sequence>
<gene>
    <name evidence="1" type="ORF">IAA67_03335</name>
</gene>